<reference evidence="3" key="1">
    <citation type="submission" date="2006-10" db="EMBL/GenBank/DDBJ databases">
        <authorList>
            <person name="Amadeo P."/>
            <person name="Zhao Q."/>
            <person name="Wortman J."/>
            <person name="Fraser-Liggett C."/>
            <person name="Carlton J."/>
        </authorList>
    </citation>
    <scope>NUCLEOTIDE SEQUENCE</scope>
    <source>
        <strain evidence="3">G3</strain>
    </source>
</reference>
<proteinExistence type="predicted"/>
<dbReference type="InParanoid" id="A2DJI9"/>
<gene>
    <name evidence="3" type="ORF">TVAG_101070</name>
</gene>
<dbReference type="VEuPathDB" id="TrichDB:TVAG_101070"/>
<dbReference type="RefSeq" id="XP_001580375.1">
    <property type="nucleotide sequence ID" value="XM_001580325.1"/>
</dbReference>
<feature type="transmembrane region" description="Helical" evidence="2">
    <location>
        <begin position="94"/>
        <end position="112"/>
    </location>
</feature>
<evidence type="ECO:0000313" key="4">
    <source>
        <dbReference type="Proteomes" id="UP000001542"/>
    </source>
</evidence>
<sequence>MAEEQENLSANIDSVNDSDHNEEEQLTDEQNDENQEQNNEKEISTEEEKQNDELAENQTVPEGPPELVSTEVQTDSIVIDCSTITLAPVPPRPFLIDALIAIHVFLILAFVLKLNGLSVNAAINSLFSPGGA</sequence>
<feature type="region of interest" description="Disordered" evidence="1">
    <location>
        <begin position="1"/>
        <end position="71"/>
    </location>
</feature>
<accession>A2DJI9</accession>
<keyword evidence="4" id="KW-1185">Reference proteome</keyword>
<dbReference type="Proteomes" id="UP000001542">
    <property type="component" value="Unassembled WGS sequence"/>
</dbReference>
<evidence type="ECO:0000256" key="2">
    <source>
        <dbReference type="SAM" id="Phobius"/>
    </source>
</evidence>
<dbReference type="EMBL" id="DS113208">
    <property type="protein sequence ID" value="EAY19389.1"/>
    <property type="molecule type" value="Genomic_DNA"/>
</dbReference>
<keyword evidence="2" id="KW-1133">Transmembrane helix</keyword>
<evidence type="ECO:0000313" key="3">
    <source>
        <dbReference type="EMBL" id="EAY19389.1"/>
    </source>
</evidence>
<evidence type="ECO:0000256" key="1">
    <source>
        <dbReference type="SAM" id="MobiDB-lite"/>
    </source>
</evidence>
<keyword evidence="2" id="KW-0472">Membrane</keyword>
<reference evidence="3" key="2">
    <citation type="journal article" date="2007" name="Science">
        <title>Draft genome sequence of the sexually transmitted pathogen Trichomonas vaginalis.</title>
        <authorList>
            <person name="Carlton J.M."/>
            <person name="Hirt R.P."/>
            <person name="Silva J.C."/>
            <person name="Delcher A.L."/>
            <person name="Schatz M."/>
            <person name="Zhao Q."/>
            <person name="Wortman J.R."/>
            <person name="Bidwell S.L."/>
            <person name="Alsmark U.C.M."/>
            <person name="Besteiro S."/>
            <person name="Sicheritz-Ponten T."/>
            <person name="Noel C.J."/>
            <person name="Dacks J.B."/>
            <person name="Foster P.G."/>
            <person name="Simillion C."/>
            <person name="Van de Peer Y."/>
            <person name="Miranda-Saavedra D."/>
            <person name="Barton G.J."/>
            <person name="Westrop G.D."/>
            <person name="Mueller S."/>
            <person name="Dessi D."/>
            <person name="Fiori P.L."/>
            <person name="Ren Q."/>
            <person name="Paulsen I."/>
            <person name="Zhang H."/>
            <person name="Bastida-Corcuera F.D."/>
            <person name="Simoes-Barbosa A."/>
            <person name="Brown M.T."/>
            <person name="Hayes R.D."/>
            <person name="Mukherjee M."/>
            <person name="Okumura C.Y."/>
            <person name="Schneider R."/>
            <person name="Smith A.J."/>
            <person name="Vanacova S."/>
            <person name="Villalvazo M."/>
            <person name="Haas B.J."/>
            <person name="Pertea M."/>
            <person name="Feldblyum T.V."/>
            <person name="Utterback T.R."/>
            <person name="Shu C.L."/>
            <person name="Osoegawa K."/>
            <person name="de Jong P.J."/>
            <person name="Hrdy I."/>
            <person name="Horvathova L."/>
            <person name="Zubacova Z."/>
            <person name="Dolezal P."/>
            <person name="Malik S.B."/>
            <person name="Logsdon J.M. Jr."/>
            <person name="Henze K."/>
            <person name="Gupta A."/>
            <person name="Wang C.C."/>
            <person name="Dunne R.L."/>
            <person name="Upcroft J.A."/>
            <person name="Upcroft P."/>
            <person name="White O."/>
            <person name="Salzberg S.L."/>
            <person name="Tang P."/>
            <person name="Chiu C.-H."/>
            <person name="Lee Y.-S."/>
            <person name="Embley T.M."/>
            <person name="Coombs G.H."/>
            <person name="Mottram J.C."/>
            <person name="Tachezy J."/>
            <person name="Fraser-Liggett C.M."/>
            <person name="Johnson P.J."/>
        </authorList>
    </citation>
    <scope>NUCLEOTIDE SEQUENCE [LARGE SCALE GENOMIC DNA]</scope>
    <source>
        <strain evidence="3">G3</strain>
    </source>
</reference>
<dbReference type="VEuPathDB" id="TrichDB:TVAGG3_1036180"/>
<feature type="compositionally biased region" description="Acidic residues" evidence="1">
    <location>
        <begin position="20"/>
        <end position="35"/>
    </location>
</feature>
<dbReference type="AlphaFoldDB" id="A2DJI9"/>
<organism evidence="3 4">
    <name type="scientific">Trichomonas vaginalis (strain ATCC PRA-98 / G3)</name>
    <dbReference type="NCBI Taxonomy" id="412133"/>
    <lineage>
        <taxon>Eukaryota</taxon>
        <taxon>Metamonada</taxon>
        <taxon>Parabasalia</taxon>
        <taxon>Trichomonadida</taxon>
        <taxon>Trichomonadidae</taxon>
        <taxon>Trichomonas</taxon>
    </lineage>
</organism>
<feature type="compositionally biased region" description="Basic and acidic residues" evidence="1">
    <location>
        <begin position="38"/>
        <end position="52"/>
    </location>
</feature>
<dbReference type="KEGG" id="tva:5464917"/>
<name>A2DJI9_TRIV3</name>
<keyword evidence="2" id="KW-0812">Transmembrane</keyword>
<protein>
    <submittedName>
        <fullName evidence="3">Uncharacterized protein</fullName>
    </submittedName>
</protein>